<dbReference type="PROSITE" id="PS00409">
    <property type="entry name" value="PROKAR_NTER_METHYL"/>
    <property type="match status" value="1"/>
</dbReference>
<sequence length="251" mass="27001">MNLSFLKSKKINTKRGLPGSELFWRKSSTTGFTLIEIIIVIAIVVIIAVMGVGQYVKQQRNATVATIAEDLALNLRRAQSMAMAVNATSGAYQNGYGIYLQHLGNPGIPQGADSKSYILFTDFKNSAWDHAYSYDSSSNADICGTFTPVALTKECIEKISITSDDTISGIDICISGTCTPFSNTNDILSISFLRPNLDAYFCIVSATATPTAGCPVQPPPTQIEKVQIHLSSLLGRVKTVVVYSTGAISIE</sequence>
<keyword evidence="1" id="KW-0472">Membrane</keyword>
<dbReference type="InterPro" id="IPR012902">
    <property type="entry name" value="N_methyl_site"/>
</dbReference>
<evidence type="ECO:0008006" key="4">
    <source>
        <dbReference type="Google" id="ProtNLM"/>
    </source>
</evidence>
<dbReference type="InterPro" id="IPR045584">
    <property type="entry name" value="Pilin-like"/>
</dbReference>
<gene>
    <name evidence="2" type="ORF">A2903_01075</name>
</gene>
<proteinExistence type="predicted"/>
<evidence type="ECO:0000256" key="1">
    <source>
        <dbReference type="SAM" id="Phobius"/>
    </source>
</evidence>
<reference evidence="2 3" key="1">
    <citation type="journal article" date="2016" name="Nat. Commun.">
        <title>Thousands of microbial genomes shed light on interconnected biogeochemical processes in an aquifer system.</title>
        <authorList>
            <person name="Anantharaman K."/>
            <person name="Brown C.T."/>
            <person name="Hug L.A."/>
            <person name="Sharon I."/>
            <person name="Castelle C.J."/>
            <person name="Probst A.J."/>
            <person name="Thomas B.C."/>
            <person name="Singh A."/>
            <person name="Wilkins M.J."/>
            <person name="Karaoz U."/>
            <person name="Brodie E.L."/>
            <person name="Williams K.H."/>
            <person name="Hubbard S.S."/>
            <person name="Banfield J.F."/>
        </authorList>
    </citation>
    <scope>NUCLEOTIDE SEQUENCE [LARGE SCALE GENOMIC DNA]</scope>
</reference>
<dbReference type="STRING" id="1801764.A2903_01075"/>
<keyword evidence="1" id="KW-0812">Transmembrane</keyword>
<dbReference type="SUPFAM" id="SSF54523">
    <property type="entry name" value="Pili subunits"/>
    <property type="match status" value="1"/>
</dbReference>
<dbReference type="Pfam" id="PF07963">
    <property type="entry name" value="N_methyl"/>
    <property type="match status" value="1"/>
</dbReference>
<dbReference type="EMBL" id="MFUO01000017">
    <property type="protein sequence ID" value="OGI83911.1"/>
    <property type="molecule type" value="Genomic_DNA"/>
</dbReference>
<dbReference type="NCBIfam" id="TIGR02532">
    <property type="entry name" value="IV_pilin_GFxxxE"/>
    <property type="match status" value="1"/>
</dbReference>
<protein>
    <recommendedName>
        <fullName evidence="4">Type II secretion system protein GspH</fullName>
    </recommendedName>
</protein>
<name>A0A1F6WPU9_9BACT</name>
<evidence type="ECO:0000313" key="3">
    <source>
        <dbReference type="Proteomes" id="UP000178184"/>
    </source>
</evidence>
<comment type="caution">
    <text evidence="2">The sequence shown here is derived from an EMBL/GenBank/DDBJ whole genome shotgun (WGS) entry which is preliminary data.</text>
</comment>
<dbReference type="Gene3D" id="3.30.700.10">
    <property type="entry name" value="Glycoprotein, Type 4 Pilin"/>
    <property type="match status" value="1"/>
</dbReference>
<dbReference type="AlphaFoldDB" id="A0A1F6WPU9"/>
<dbReference type="Proteomes" id="UP000178184">
    <property type="component" value="Unassembled WGS sequence"/>
</dbReference>
<keyword evidence="1" id="KW-1133">Transmembrane helix</keyword>
<organism evidence="2 3">
    <name type="scientific">Candidatus Nomurabacteria bacterium RIFCSPLOWO2_01_FULL_33_17</name>
    <dbReference type="NCBI Taxonomy" id="1801764"/>
    <lineage>
        <taxon>Bacteria</taxon>
        <taxon>Candidatus Nomuraibacteriota</taxon>
    </lineage>
</organism>
<feature type="transmembrane region" description="Helical" evidence="1">
    <location>
        <begin position="32"/>
        <end position="52"/>
    </location>
</feature>
<accession>A0A1F6WPU9</accession>
<evidence type="ECO:0000313" key="2">
    <source>
        <dbReference type="EMBL" id="OGI83911.1"/>
    </source>
</evidence>